<evidence type="ECO:0000259" key="1">
    <source>
        <dbReference type="Pfam" id="PF08447"/>
    </source>
</evidence>
<accession>A0A2U8W1P5</accession>
<dbReference type="EMBL" id="CP029550">
    <property type="protein sequence ID" value="AWN39987.1"/>
    <property type="molecule type" value="Genomic_DNA"/>
</dbReference>
<dbReference type="AlphaFoldDB" id="A0A2U8W1P5"/>
<sequence length="200" mass="21785">MRHRADDHAPGETDDHFLGAGEPNIVGTWTWDAADGLHVLDSGAAEFLTGDQSLAETKLTCAEVVARIHPDDRASVIREIARAEQEGGPVVLTYRVHTEDGVRWLLDHGRIYATTQAAPAHGHGILIDVTQRMNRGGEPGTSSAERLSPLDRAARHAIAARKAIDEDGTPLLRKMVDLLMWEIGRAIARRIDRASGGRLN</sequence>
<dbReference type="KEGG" id="mets:DK389_04795"/>
<dbReference type="OrthoDB" id="7992352at2"/>
<dbReference type="Pfam" id="PF08447">
    <property type="entry name" value="PAS_3"/>
    <property type="match status" value="1"/>
</dbReference>
<dbReference type="RefSeq" id="WP_109887752.1">
    <property type="nucleotide sequence ID" value="NZ_CP029550.1"/>
</dbReference>
<evidence type="ECO:0000313" key="3">
    <source>
        <dbReference type="Proteomes" id="UP000245926"/>
    </source>
</evidence>
<proteinExistence type="predicted"/>
<protein>
    <submittedName>
        <fullName evidence="2">Diguanylate cyclase</fullName>
    </submittedName>
</protein>
<keyword evidence="3" id="KW-1185">Reference proteome</keyword>
<gene>
    <name evidence="2" type="ORF">DK389_04795</name>
</gene>
<feature type="domain" description="PAS fold-3" evidence="1">
    <location>
        <begin position="56"/>
        <end position="122"/>
    </location>
</feature>
<organism evidence="2 3">
    <name type="scientific">Methylobacterium durans</name>
    <dbReference type="NCBI Taxonomy" id="2202825"/>
    <lineage>
        <taxon>Bacteria</taxon>
        <taxon>Pseudomonadati</taxon>
        <taxon>Pseudomonadota</taxon>
        <taxon>Alphaproteobacteria</taxon>
        <taxon>Hyphomicrobiales</taxon>
        <taxon>Methylobacteriaceae</taxon>
        <taxon>Methylobacterium</taxon>
    </lineage>
</organism>
<name>A0A2U8W1P5_9HYPH</name>
<dbReference type="InterPro" id="IPR013655">
    <property type="entry name" value="PAS_fold_3"/>
</dbReference>
<dbReference type="Gene3D" id="3.30.450.20">
    <property type="entry name" value="PAS domain"/>
    <property type="match status" value="1"/>
</dbReference>
<evidence type="ECO:0000313" key="2">
    <source>
        <dbReference type="EMBL" id="AWN39987.1"/>
    </source>
</evidence>
<reference evidence="3" key="1">
    <citation type="submission" date="2018-05" db="EMBL/GenBank/DDBJ databases">
        <title>Complete Genome Sequence of Methylobacterium sp. 17SD2-17.</title>
        <authorList>
            <person name="Srinivasan S."/>
        </authorList>
    </citation>
    <scope>NUCLEOTIDE SEQUENCE [LARGE SCALE GENOMIC DNA]</scope>
    <source>
        <strain evidence="3">17SD2-17</strain>
    </source>
</reference>
<dbReference type="InterPro" id="IPR035965">
    <property type="entry name" value="PAS-like_dom_sf"/>
</dbReference>
<dbReference type="SUPFAM" id="SSF55785">
    <property type="entry name" value="PYP-like sensor domain (PAS domain)"/>
    <property type="match status" value="1"/>
</dbReference>
<dbReference type="Proteomes" id="UP000245926">
    <property type="component" value="Chromosome"/>
</dbReference>